<feature type="region of interest" description="Disordered" evidence="1">
    <location>
        <begin position="20"/>
        <end position="182"/>
    </location>
</feature>
<feature type="compositionally biased region" description="Low complexity" evidence="1">
    <location>
        <begin position="69"/>
        <end position="84"/>
    </location>
</feature>
<dbReference type="HOGENOM" id="CLU_523535_0_0_9"/>
<evidence type="ECO:0000313" key="4">
    <source>
        <dbReference type="Proteomes" id="UP000030647"/>
    </source>
</evidence>
<gene>
    <name evidence="3" type="ORF">L248_2721</name>
</gene>
<keyword evidence="2" id="KW-0812">Transmembrane</keyword>
<accession>U4TVB5</accession>
<dbReference type="AlphaFoldDB" id="U4TVB5"/>
<organism evidence="3 4">
    <name type="scientific">Schleiferilactobacillus shenzhenensis LY-73</name>
    <dbReference type="NCBI Taxonomy" id="1231336"/>
    <lineage>
        <taxon>Bacteria</taxon>
        <taxon>Bacillati</taxon>
        <taxon>Bacillota</taxon>
        <taxon>Bacilli</taxon>
        <taxon>Lactobacillales</taxon>
        <taxon>Lactobacillaceae</taxon>
        <taxon>Schleiferilactobacillus</taxon>
    </lineage>
</organism>
<reference evidence="4" key="1">
    <citation type="journal article" date="2013" name="Genome Announc.">
        <title>Whole-Genome Sequencing of Lactobacillus shenzhenensis Strain LY-73T.</title>
        <authorList>
            <person name="Lin Z."/>
            <person name="Liu Z."/>
            <person name="Yang R."/>
            <person name="Zou Y."/>
            <person name="Wan D."/>
            <person name="Chen J."/>
            <person name="Guo M."/>
            <person name="Zhao J."/>
            <person name="Fang C."/>
            <person name="Yang R."/>
            <person name="Liu F."/>
        </authorList>
    </citation>
    <scope>NUCLEOTIDE SEQUENCE [LARGE SCALE GENOMIC DNA]</scope>
    <source>
        <strain evidence="4">LY-73</strain>
    </source>
</reference>
<dbReference type="STRING" id="1231336.L248_2721"/>
<dbReference type="EMBL" id="KI271587">
    <property type="protein sequence ID" value="ERL65322.1"/>
    <property type="molecule type" value="Genomic_DNA"/>
</dbReference>
<feature type="compositionally biased region" description="Pro residues" evidence="1">
    <location>
        <begin position="151"/>
        <end position="169"/>
    </location>
</feature>
<evidence type="ECO:0000256" key="1">
    <source>
        <dbReference type="SAM" id="MobiDB-lite"/>
    </source>
</evidence>
<protein>
    <submittedName>
        <fullName evidence="3">Uncharacterized protein</fullName>
    </submittedName>
</protein>
<evidence type="ECO:0000256" key="2">
    <source>
        <dbReference type="SAM" id="Phobius"/>
    </source>
</evidence>
<feature type="region of interest" description="Disordered" evidence="1">
    <location>
        <begin position="399"/>
        <end position="446"/>
    </location>
</feature>
<keyword evidence="4" id="KW-1185">Reference proteome</keyword>
<feature type="compositionally biased region" description="Polar residues" evidence="1">
    <location>
        <begin position="90"/>
        <end position="112"/>
    </location>
</feature>
<evidence type="ECO:0000313" key="3">
    <source>
        <dbReference type="EMBL" id="ERL65322.1"/>
    </source>
</evidence>
<feature type="compositionally biased region" description="Low complexity" evidence="1">
    <location>
        <begin position="20"/>
        <end position="39"/>
    </location>
</feature>
<dbReference type="Proteomes" id="UP000030647">
    <property type="component" value="Unassembled WGS sequence"/>
</dbReference>
<keyword evidence="2" id="KW-1133">Transmembrane helix</keyword>
<feature type="transmembrane region" description="Helical" evidence="2">
    <location>
        <begin position="187"/>
        <end position="210"/>
    </location>
</feature>
<sequence length="520" mass="53590">MGPTDDFCQNCGFDLRAARAKLAAQADTQETAASQNAAAPQPPVSDAAPAEENPLPAQSAAPIPERPPLTDAAPDVPPAASAEANDQLPPATNQVPAAPPSNQANPGISPQINAAGPAAAPLHQTDTAAAADQPGSPAPVQSAADQNIPGTPVPPASPAGPNSPVPPLAAQPALAADKRPPHKRRRWPWLVVLLLLLVLAGGYFAGTMVYSKGRQVPALAQAIASGDPQKMAAVAVDSQGTALSADQLKPLAALMKKQPAVAQKLKQAVSAETVKGPVQVVASGRQLLLFPAYRVALKTMPVAVATNLSAPAFTLDGAPITVSGASTRRYTLPQQLPGIHAVTVKGKQDGENKTLHQTVTLSPFSTTPAIVMNGKAKASKDTLSALLADSSKEADQEAAKASKKAAAESSSAAKKVDRASDVDMDQFDSDVDARNDDDSTDGVVGHWRSGNQTFNFNDDGTYSGTSNGKTTAGSYKVVYRDGDTLNIQFTNSQGTVVEPFALADGHLIETNLKIDWSPAD</sequence>
<proteinExistence type="predicted"/>
<keyword evidence="2" id="KW-0472">Membrane</keyword>
<dbReference type="eggNOG" id="COG4640">
    <property type="taxonomic scope" value="Bacteria"/>
</dbReference>
<name>U4TVB5_9LACO</name>